<reference evidence="2" key="1">
    <citation type="submission" date="2021-11" db="EMBL/GenBank/DDBJ databases">
        <authorList>
            <person name="Bulgarelli D."/>
        </authorList>
    </citation>
    <scope>NUCLEOTIDE SEQUENCE</scope>
    <source>
        <strain evidence="2">Bi133</strain>
    </source>
</reference>
<gene>
    <name evidence="2" type="ORF">SRABI133_03968</name>
</gene>
<dbReference type="Proteomes" id="UP000789326">
    <property type="component" value="Unassembled WGS sequence"/>
</dbReference>
<dbReference type="EMBL" id="CAKKMG010000075">
    <property type="protein sequence ID" value="CAH0281613.1"/>
    <property type="molecule type" value="Genomic_DNA"/>
</dbReference>
<name>A0A9W4L5N2_9BACI</name>
<organism evidence="2 3">
    <name type="scientific">Peribacillus simplex</name>
    <dbReference type="NCBI Taxonomy" id="1478"/>
    <lineage>
        <taxon>Bacteria</taxon>
        <taxon>Bacillati</taxon>
        <taxon>Bacillota</taxon>
        <taxon>Bacilli</taxon>
        <taxon>Bacillales</taxon>
        <taxon>Bacillaceae</taxon>
        <taxon>Peribacillus</taxon>
    </lineage>
</organism>
<evidence type="ECO:0000256" key="1">
    <source>
        <dbReference type="SAM" id="MobiDB-lite"/>
    </source>
</evidence>
<sequence length="54" mass="6196">MMTKWNEQAAPNNNLRASDLNPDGADKAKMDPKTIDGDQLNDLKIQWEIRKQNI</sequence>
<accession>A0A9W4L5N2</accession>
<comment type="caution">
    <text evidence="2">The sequence shown here is derived from an EMBL/GenBank/DDBJ whole genome shotgun (WGS) entry which is preliminary data.</text>
</comment>
<feature type="region of interest" description="Disordered" evidence="1">
    <location>
        <begin position="1"/>
        <end position="37"/>
    </location>
</feature>
<evidence type="ECO:0000313" key="2">
    <source>
        <dbReference type="EMBL" id="CAH0281613.1"/>
    </source>
</evidence>
<protein>
    <submittedName>
        <fullName evidence="2">Uncharacterized protein</fullName>
    </submittedName>
</protein>
<feature type="compositionally biased region" description="Polar residues" evidence="1">
    <location>
        <begin position="1"/>
        <end position="16"/>
    </location>
</feature>
<proteinExistence type="predicted"/>
<feature type="compositionally biased region" description="Basic and acidic residues" evidence="1">
    <location>
        <begin position="24"/>
        <end position="36"/>
    </location>
</feature>
<evidence type="ECO:0000313" key="3">
    <source>
        <dbReference type="Proteomes" id="UP000789326"/>
    </source>
</evidence>
<dbReference type="RefSeq" id="WP_230303301.1">
    <property type="nucleotide sequence ID" value="NZ_CAKKMG010000075.1"/>
</dbReference>
<dbReference type="AlphaFoldDB" id="A0A9W4L5N2"/>